<name>Q0FW26_SALBH</name>
<evidence type="ECO:0000259" key="1">
    <source>
        <dbReference type="Pfam" id="PF13577"/>
    </source>
</evidence>
<accession>Q0FW26</accession>
<reference evidence="2 3" key="1">
    <citation type="journal article" date="2010" name="J. Bacteriol.">
        <title>Genome sequences of Pelagibaca bermudensis HTCC2601T and Maritimibacter alkaliphilus HTCC2654T, the type strains of two marine Roseobacter genera.</title>
        <authorList>
            <person name="Thrash J.C."/>
            <person name="Cho J.C."/>
            <person name="Ferriera S."/>
            <person name="Johnson J."/>
            <person name="Vergin K.L."/>
            <person name="Giovannoni S.J."/>
        </authorList>
    </citation>
    <scope>NUCLEOTIDE SEQUENCE [LARGE SCALE GENOMIC DNA]</scope>
    <source>
        <strain evidence="3">DSM 26914 / JCM 13377 / KCTC 12554 / HTCC2601</strain>
    </source>
</reference>
<evidence type="ECO:0000313" key="2">
    <source>
        <dbReference type="EMBL" id="EAU48726.1"/>
    </source>
</evidence>
<dbReference type="eggNOG" id="COG5517">
    <property type="taxonomic scope" value="Bacteria"/>
</dbReference>
<dbReference type="Gene3D" id="3.10.450.50">
    <property type="match status" value="1"/>
</dbReference>
<feature type="domain" description="SnoaL-like" evidence="1">
    <location>
        <begin position="6"/>
        <end position="131"/>
    </location>
</feature>
<dbReference type="SUPFAM" id="SSF54427">
    <property type="entry name" value="NTF2-like"/>
    <property type="match status" value="1"/>
</dbReference>
<dbReference type="RefSeq" id="WP_007802364.1">
    <property type="nucleotide sequence ID" value="NZ_DS022277.1"/>
</dbReference>
<dbReference type="InterPro" id="IPR037401">
    <property type="entry name" value="SnoaL-like"/>
</dbReference>
<dbReference type="EMBL" id="AATQ01000001">
    <property type="protein sequence ID" value="EAU48726.1"/>
    <property type="molecule type" value="Genomic_DNA"/>
</dbReference>
<dbReference type="HOGENOM" id="CLU_106738_0_0_5"/>
<evidence type="ECO:0000313" key="3">
    <source>
        <dbReference type="Proteomes" id="UP000006230"/>
    </source>
</evidence>
<sequence>MDKLDELTAKQEIQENLLRYARGVDRRDWPLVRACYHDDAIDWHGEFHGDADAFIAWVSERHATVPFSMHFMGNCLIEVVSPTVATAETYFVAMSRREPADGAPTDIEVFGRYVDRFEKRDDGVWRVADRKVVYDSTRTLDSTNHLRRIQGVLGQRNSEDAVYLSAAL</sequence>
<protein>
    <recommendedName>
        <fullName evidence="1">SnoaL-like domain-containing protein</fullName>
    </recommendedName>
</protein>
<keyword evidence="3" id="KW-1185">Reference proteome</keyword>
<dbReference type="Pfam" id="PF13577">
    <property type="entry name" value="SnoaL_4"/>
    <property type="match status" value="1"/>
</dbReference>
<proteinExistence type="predicted"/>
<dbReference type="CDD" id="cd00531">
    <property type="entry name" value="NTF2_like"/>
    <property type="match status" value="1"/>
</dbReference>
<gene>
    <name evidence="2" type="ORF">R2601_04098</name>
</gene>
<dbReference type="AlphaFoldDB" id="Q0FW26"/>
<organism evidence="2 3">
    <name type="scientific">Salipiger bermudensis (strain DSM 26914 / JCM 13377 / KCTC 12554 / HTCC2601)</name>
    <name type="common">Pelagibaca bermudensis</name>
    <dbReference type="NCBI Taxonomy" id="314265"/>
    <lineage>
        <taxon>Bacteria</taxon>
        <taxon>Pseudomonadati</taxon>
        <taxon>Pseudomonadota</taxon>
        <taxon>Alphaproteobacteria</taxon>
        <taxon>Rhodobacterales</taxon>
        <taxon>Roseobacteraceae</taxon>
        <taxon>Salipiger</taxon>
    </lineage>
</organism>
<dbReference type="STRING" id="314265.R2601_04098"/>
<dbReference type="OrthoDB" id="7585039at2"/>
<dbReference type="Proteomes" id="UP000006230">
    <property type="component" value="Unassembled WGS sequence"/>
</dbReference>
<comment type="caution">
    <text evidence="2">The sequence shown here is derived from an EMBL/GenBank/DDBJ whole genome shotgun (WGS) entry which is preliminary data.</text>
</comment>
<dbReference type="InterPro" id="IPR032710">
    <property type="entry name" value="NTF2-like_dom_sf"/>
</dbReference>